<comment type="caution">
    <text evidence="1">The sequence shown here is derived from an EMBL/GenBank/DDBJ whole genome shotgun (WGS) entry which is preliminary data.</text>
</comment>
<organism evidence="1">
    <name type="scientific">Tanacetum cinerariifolium</name>
    <name type="common">Dalmatian daisy</name>
    <name type="synonym">Chrysanthemum cinerariifolium</name>
    <dbReference type="NCBI Taxonomy" id="118510"/>
    <lineage>
        <taxon>Eukaryota</taxon>
        <taxon>Viridiplantae</taxon>
        <taxon>Streptophyta</taxon>
        <taxon>Embryophyta</taxon>
        <taxon>Tracheophyta</taxon>
        <taxon>Spermatophyta</taxon>
        <taxon>Magnoliopsida</taxon>
        <taxon>eudicotyledons</taxon>
        <taxon>Gunneridae</taxon>
        <taxon>Pentapetalae</taxon>
        <taxon>asterids</taxon>
        <taxon>campanulids</taxon>
        <taxon>Asterales</taxon>
        <taxon>Asteraceae</taxon>
        <taxon>Asteroideae</taxon>
        <taxon>Anthemideae</taxon>
        <taxon>Anthemidinae</taxon>
        <taxon>Tanacetum</taxon>
    </lineage>
</organism>
<evidence type="ECO:0000313" key="1">
    <source>
        <dbReference type="EMBL" id="GEU53648.1"/>
    </source>
</evidence>
<dbReference type="AlphaFoldDB" id="A0A6L2KW17"/>
<reference evidence="1" key="1">
    <citation type="journal article" date="2019" name="Sci. Rep.">
        <title>Draft genome of Tanacetum cinerariifolium, the natural source of mosquito coil.</title>
        <authorList>
            <person name="Yamashiro T."/>
            <person name="Shiraishi A."/>
            <person name="Satake H."/>
            <person name="Nakayama K."/>
        </authorList>
    </citation>
    <scope>NUCLEOTIDE SEQUENCE</scope>
</reference>
<name>A0A6L2KW17_TANCI</name>
<proteinExistence type="predicted"/>
<sequence length="196" mass="22775">MELGRDRNDEIRTGRRVHPLLLQLDPSNRAPCELLPKSWSALKRSPLHECLPRKRKEKVLGESSELRKPLRIKITTKRQEDPIIHVPTYKEIRKEHLIEAMDVSTAVEVSAKEAKNRENVVMVEKQILVEDVENLVEGDRDDEVNFIDDEEDDNDQHNVESLIKKKQKGSQEIRAEEKQIPIPTPPRCYPLGLTYF</sequence>
<gene>
    <name evidence="1" type="ORF">Tci_025626</name>
</gene>
<protein>
    <submittedName>
        <fullName evidence="1">Uncharacterized protein</fullName>
    </submittedName>
</protein>
<dbReference type="EMBL" id="BKCJ010003206">
    <property type="protein sequence ID" value="GEU53648.1"/>
    <property type="molecule type" value="Genomic_DNA"/>
</dbReference>
<accession>A0A6L2KW17</accession>